<dbReference type="Proteomes" id="UP001385951">
    <property type="component" value="Unassembled WGS sequence"/>
</dbReference>
<evidence type="ECO:0000313" key="1">
    <source>
        <dbReference type="EMBL" id="KAK7696173.1"/>
    </source>
</evidence>
<evidence type="ECO:0000313" key="2">
    <source>
        <dbReference type="Proteomes" id="UP001385951"/>
    </source>
</evidence>
<dbReference type="AlphaFoldDB" id="A0AAW0GRY2"/>
<accession>A0AAW0GRY2</accession>
<keyword evidence="2" id="KW-1185">Reference proteome</keyword>
<organism evidence="1 2">
    <name type="scientific">Cerrena zonata</name>
    <dbReference type="NCBI Taxonomy" id="2478898"/>
    <lineage>
        <taxon>Eukaryota</taxon>
        <taxon>Fungi</taxon>
        <taxon>Dikarya</taxon>
        <taxon>Basidiomycota</taxon>
        <taxon>Agaricomycotina</taxon>
        <taxon>Agaricomycetes</taxon>
        <taxon>Polyporales</taxon>
        <taxon>Cerrenaceae</taxon>
        <taxon>Cerrena</taxon>
    </lineage>
</organism>
<gene>
    <name evidence="1" type="ORF">QCA50_000824</name>
</gene>
<name>A0AAW0GRY2_9APHY</name>
<protein>
    <submittedName>
        <fullName evidence="1">Uncharacterized protein</fullName>
    </submittedName>
</protein>
<reference evidence="1 2" key="1">
    <citation type="submission" date="2022-09" db="EMBL/GenBank/DDBJ databases">
        <authorList>
            <person name="Palmer J.M."/>
        </authorList>
    </citation>
    <scope>NUCLEOTIDE SEQUENCE [LARGE SCALE GENOMIC DNA]</scope>
    <source>
        <strain evidence="1 2">DSM 7382</strain>
    </source>
</reference>
<dbReference type="EMBL" id="JASBNA010000001">
    <property type="protein sequence ID" value="KAK7696173.1"/>
    <property type="molecule type" value="Genomic_DNA"/>
</dbReference>
<comment type="caution">
    <text evidence="1">The sequence shown here is derived from an EMBL/GenBank/DDBJ whole genome shotgun (WGS) entry which is preliminary data.</text>
</comment>
<proteinExistence type="predicted"/>
<sequence length="157" mass="17035">MNLFETKIALHIDPTGAADPLPFGMRAPPFVVVRVQPMAGELSRYTVTSNDPNDEPEEDIVQTGRVPDRIVQTIHQFGLFKFKTGNISMPATPTASSRSRAALFSLDAVTRNLFGALPVHPKATSSAGPSTLIDVPRPWPLVLQQVPIPQTQVIQVA</sequence>